<feature type="transmembrane region" description="Helical" evidence="2">
    <location>
        <begin position="963"/>
        <end position="981"/>
    </location>
</feature>
<feature type="compositionally biased region" description="Basic residues" evidence="1">
    <location>
        <begin position="353"/>
        <end position="363"/>
    </location>
</feature>
<feature type="compositionally biased region" description="Acidic residues" evidence="1">
    <location>
        <begin position="331"/>
        <end position="341"/>
    </location>
</feature>
<feature type="compositionally biased region" description="Low complexity" evidence="1">
    <location>
        <begin position="236"/>
        <end position="253"/>
    </location>
</feature>
<dbReference type="EMBL" id="JALLAZ020000129">
    <property type="protein sequence ID" value="KAL3802939.1"/>
    <property type="molecule type" value="Genomic_DNA"/>
</dbReference>
<accession>A0ABD3QRY0</accession>
<feature type="transmembrane region" description="Helical" evidence="2">
    <location>
        <begin position="929"/>
        <end position="951"/>
    </location>
</feature>
<keyword evidence="2" id="KW-1133">Transmembrane helix</keyword>
<feature type="compositionally biased region" description="Basic residues" evidence="1">
    <location>
        <begin position="762"/>
        <end position="777"/>
    </location>
</feature>
<dbReference type="Proteomes" id="UP001530315">
    <property type="component" value="Unassembled WGS sequence"/>
</dbReference>
<sequence length="1263" mass="138661">MSQSAAAAAPADGGHNGRTTLSDLLADDVRDYFLREGGGAAVVTDHTTGDFAPSLVASAPATTAAADIKRNVDGGRTRRRRRQRRGVKSDYDNTTSRNGNSEGANLLSTATIQTISSSSSCSDADDVVDDDGDGDENYSMKSRMKGLQSYKSYQQNHGADGGGREEQMRGQDTAERRDMNAIHHSIADAASQYPKNNMPRQEKKHQHQHQQRHTPHVSSFESESGNFHISHRQHDSFGSGSASGISSPSSYMGRINKSKYLSAADAEFLQRYAEEKERVSSRLSNLSPNSIQSNPSTMSPLSIHNKDQSPPPSRRPPTVMGSHRPALPSIDNDDWEEDDSIENGLSDRARKERQMKKKKKRKKKENDAKVAAAAAIRISNDRKIRSTFDHNQQPAGVSTPNISSGIDVAERHESRVMSPSQLNHHQHHTLQNSNHNREDSTGTFVRLRGFSPARSMGDGCSYGGSDSANNSVVSNIYHNSRPLSYLSGSSGSGSSDGGSISNHFRRETSTFFAAAAPATTDGISNSSGGSGYYQNRLVNNCNTSDFSNFNINTRYSSTDGSDFNSALLGYGVMNSPSSGRDELSTSPNNFARINNINQRTSRLQDTTMAYGTGVQGGDYLSLEDEESSSSDESHDTDEGEDSEGSSYAIGSGSSDSTSNSSKEFQKQPLFRRSSSKGGLVRWNLSNFDKVGLIQNNVNNPDIKGGEKGSMPSSERERLVGGPNHSSMGRADAARSQISGGGGSSSSKVRTTTKNDRQLPHSSGKRAKKKARHQHHRLGGSGWPLRLDDAFEVLRRKMSAIFVAVELLISNMPSLVGSLALAWCSLGVDWFKWYEDDACQPTHYHSDSCVFSEFPGCFVCDTDNDGYQFAVRFHYMCSAISFILSSLLLGKIMIAFPVVRDELANPTTAAPLGLLCMAIEKVFGGNFGSIGMGITFFSTALHTVVACWFIFISVVYKTLPEPSWFPNTTGIGLAAVKVYLYWTGGGYFLSGFSILAFIMFYFVSLFRIHTNEKISVPVCWAQLGGPAVVLYGFTIFGQPGSKEDDLVLLIPENKEHFYQIHHQYYMPVLHVLFALCMVSMASSLYLLRARWQPFREKEFSPAHVSFCAPLAAHVNALQTYRSSLKAFSSPASGKTFKARHSQLYCSLDLFFIDFYPDISCLLLYHYWTLSLLGATLLVLIMTWKFFVHLPSWCQINVDDDEMPPEPDKTIVTQLLQKGNIGDSMKQHLVSAAVLQANESGALVRVLQDGRMKYVRSRRDAINGL</sequence>
<feature type="compositionally biased region" description="Basic and acidic residues" evidence="1">
    <location>
        <begin position="162"/>
        <end position="174"/>
    </location>
</feature>
<feature type="transmembrane region" description="Helical" evidence="2">
    <location>
        <begin position="1165"/>
        <end position="1185"/>
    </location>
</feature>
<name>A0ABD3QRY0_9STRA</name>
<feature type="region of interest" description="Disordered" evidence="1">
    <location>
        <begin position="694"/>
        <end position="777"/>
    </location>
</feature>
<feature type="transmembrane region" description="Helical" evidence="2">
    <location>
        <begin position="1063"/>
        <end position="1086"/>
    </location>
</feature>
<feature type="transmembrane region" description="Helical" evidence="2">
    <location>
        <begin position="799"/>
        <end position="822"/>
    </location>
</feature>
<feature type="compositionally biased region" description="Low complexity" evidence="1">
    <location>
        <begin position="1"/>
        <end position="11"/>
    </location>
</feature>
<feature type="transmembrane region" description="Helical" evidence="2">
    <location>
        <begin position="1017"/>
        <end position="1035"/>
    </location>
</feature>
<organism evidence="3 4">
    <name type="scientific">Stephanodiscus triporus</name>
    <dbReference type="NCBI Taxonomy" id="2934178"/>
    <lineage>
        <taxon>Eukaryota</taxon>
        <taxon>Sar</taxon>
        <taxon>Stramenopiles</taxon>
        <taxon>Ochrophyta</taxon>
        <taxon>Bacillariophyta</taxon>
        <taxon>Coscinodiscophyceae</taxon>
        <taxon>Thalassiosirophycidae</taxon>
        <taxon>Stephanodiscales</taxon>
        <taxon>Stephanodiscaceae</taxon>
        <taxon>Stephanodiscus</taxon>
    </lineage>
</organism>
<comment type="caution">
    <text evidence="3">The sequence shown here is derived from an EMBL/GenBank/DDBJ whole genome shotgun (WGS) entry which is preliminary data.</text>
</comment>
<feature type="region of interest" description="Disordered" evidence="1">
    <location>
        <begin position="1"/>
        <end position="21"/>
    </location>
</feature>
<proteinExistence type="predicted"/>
<feature type="compositionally biased region" description="Polar residues" evidence="1">
    <location>
        <begin position="217"/>
        <end position="227"/>
    </location>
</feature>
<feature type="compositionally biased region" description="Basic residues" evidence="1">
    <location>
        <begin position="202"/>
        <end position="215"/>
    </location>
</feature>
<keyword evidence="4" id="KW-1185">Reference proteome</keyword>
<feature type="transmembrane region" description="Helical" evidence="2">
    <location>
        <begin position="872"/>
        <end position="895"/>
    </location>
</feature>
<evidence type="ECO:0000313" key="4">
    <source>
        <dbReference type="Proteomes" id="UP001530315"/>
    </source>
</evidence>
<feature type="transmembrane region" description="Helical" evidence="2">
    <location>
        <begin position="987"/>
        <end position="1005"/>
    </location>
</feature>
<feature type="compositionally biased region" description="Polar residues" evidence="1">
    <location>
        <begin position="92"/>
        <end position="115"/>
    </location>
</feature>
<dbReference type="AlphaFoldDB" id="A0ABD3QRY0"/>
<keyword evidence="2" id="KW-0472">Membrane</keyword>
<evidence type="ECO:0000256" key="2">
    <source>
        <dbReference type="SAM" id="Phobius"/>
    </source>
</evidence>
<evidence type="ECO:0000256" key="1">
    <source>
        <dbReference type="SAM" id="MobiDB-lite"/>
    </source>
</evidence>
<feature type="compositionally biased region" description="Acidic residues" evidence="1">
    <location>
        <begin position="123"/>
        <end position="136"/>
    </location>
</feature>
<feature type="region of interest" description="Disordered" evidence="1">
    <location>
        <begin position="576"/>
        <end position="675"/>
    </location>
</feature>
<feature type="compositionally biased region" description="Polar residues" evidence="1">
    <location>
        <begin position="281"/>
        <end position="302"/>
    </location>
</feature>
<feature type="compositionally biased region" description="Basic residues" evidence="1">
    <location>
        <begin position="77"/>
        <end position="86"/>
    </location>
</feature>
<feature type="region of interest" description="Disordered" evidence="1">
    <location>
        <begin position="58"/>
        <end position="174"/>
    </location>
</feature>
<feature type="compositionally biased region" description="Low complexity" evidence="1">
    <location>
        <begin position="644"/>
        <end position="661"/>
    </location>
</feature>
<reference evidence="3 4" key="1">
    <citation type="submission" date="2024-10" db="EMBL/GenBank/DDBJ databases">
        <title>Updated reference genomes for cyclostephanoid diatoms.</title>
        <authorList>
            <person name="Roberts W.R."/>
            <person name="Alverson A.J."/>
        </authorList>
    </citation>
    <scope>NUCLEOTIDE SEQUENCE [LARGE SCALE GENOMIC DNA]</scope>
    <source>
        <strain evidence="3 4">AJA276-08</strain>
    </source>
</reference>
<keyword evidence="2" id="KW-0812">Transmembrane</keyword>
<protein>
    <submittedName>
        <fullName evidence="3">Uncharacterized protein</fullName>
    </submittedName>
</protein>
<feature type="compositionally biased region" description="Polar residues" evidence="1">
    <location>
        <begin position="576"/>
        <end position="609"/>
    </location>
</feature>
<feature type="compositionally biased region" description="Basic and acidic residues" evidence="1">
    <location>
        <begin position="67"/>
        <end position="76"/>
    </location>
</feature>
<evidence type="ECO:0000313" key="3">
    <source>
        <dbReference type="EMBL" id="KAL3802939.1"/>
    </source>
</evidence>
<feature type="region of interest" description="Disordered" evidence="1">
    <location>
        <begin position="278"/>
        <end position="370"/>
    </location>
</feature>
<gene>
    <name evidence="3" type="ORF">ACHAW5_008415</name>
</gene>
<feature type="region of interest" description="Disordered" evidence="1">
    <location>
        <begin position="189"/>
        <end position="253"/>
    </location>
</feature>
<feature type="compositionally biased region" description="Acidic residues" evidence="1">
    <location>
        <begin position="621"/>
        <end position="643"/>
    </location>
</feature>